<dbReference type="EMBL" id="BAAAJX010000003">
    <property type="protein sequence ID" value="GAA1492711.1"/>
    <property type="molecule type" value="Genomic_DNA"/>
</dbReference>
<comment type="caution">
    <text evidence="3">The sequence shown here is derived from an EMBL/GenBank/DDBJ whole genome shotgun (WGS) entry which is preliminary data.</text>
</comment>
<feature type="chain" id="PRO_5046889171" evidence="2">
    <location>
        <begin position="26"/>
        <end position="297"/>
    </location>
</feature>
<feature type="signal peptide" evidence="2">
    <location>
        <begin position="1"/>
        <end position="25"/>
    </location>
</feature>
<evidence type="ECO:0000256" key="1">
    <source>
        <dbReference type="SAM" id="MobiDB-lite"/>
    </source>
</evidence>
<sequence length="297" mass="30628">MQKKCTLITAAAGLVLALGAPVVGALPAGAATLPAAATASSTATPELGTGGHVFTGDSGLVLTSAVYDHGRITVHGVFRKPARDVQIAVGDGFEPAGTIGADGRFSASIASSSDDFGLRFGQKVNTEYFRTVEAVNWYAVAPGTPAPTPTPLPTLTPLPVPPDPDPAPEPLPAPDHGAKQPGTPNVVAVTGATSEVTNDMVTGADESLFRADGHGRRTATITRPTDGTLHVQQSSDGSTFTDRATYQVGGGLGKYTDVDVTLPEGESFLEFRMWVEDASGRKSDALKFFVQEQPSQG</sequence>
<evidence type="ECO:0000313" key="4">
    <source>
        <dbReference type="Proteomes" id="UP001501742"/>
    </source>
</evidence>
<accession>A0ABP4K1P0</accession>
<feature type="region of interest" description="Disordered" evidence="1">
    <location>
        <begin position="148"/>
        <end position="183"/>
    </location>
</feature>
<evidence type="ECO:0000313" key="3">
    <source>
        <dbReference type="EMBL" id="GAA1492711.1"/>
    </source>
</evidence>
<reference evidence="4" key="1">
    <citation type="journal article" date="2019" name="Int. J. Syst. Evol. Microbiol.">
        <title>The Global Catalogue of Microorganisms (GCM) 10K type strain sequencing project: providing services to taxonomists for standard genome sequencing and annotation.</title>
        <authorList>
            <consortium name="The Broad Institute Genomics Platform"/>
            <consortium name="The Broad Institute Genome Sequencing Center for Infectious Disease"/>
            <person name="Wu L."/>
            <person name="Ma J."/>
        </authorList>
    </citation>
    <scope>NUCLEOTIDE SEQUENCE [LARGE SCALE GENOMIC DNA]</scope>
    <source>
        <strain evidence="4">JCM 12140</strain>
    </source>
</reference>
<proteinExistence type="predicted"/>
<name>A0ABP4K1P0_9MICO</name>
<gene>
    <name evidence="3" type="ORF">GCM10009627_10570</name>
</gene>
<evidence type="ECO:0000256" key="2">
    <source>
        <dbReference type="SAM" id="SignalP"/>
    </source>
</evidence>
<protein>
    <submittedName>
        <fullName evidence="3">Uncharacterized protein</fullName>
    </submittedName>
</protein>
<dbReference type="Proteomes" id="UP001501742">
    <property type="component" value="Unassembled WGS sequence"/>
</dbReference>
<organism evidence="3 4">
    <name type="scientific">Curtobacterium herbarum</name>
    <dbReference type="NCBI Taxonomy" id="150122"/>
    <lineage>
        <taxon>Bacteria</taxon>
        <taxon>Bacillati</taxon>
        <taxon>Actinomycetota</taxon>
        <taxon>Actinomycetes</taxon>
        <taxon>Micrococcales</taxon>
        <taxon>Microbacteriaceae</taxon>
        <taxon>Curtobacterium</taxon>
    </lineage>
</organism>
<dbReference type="RefSeq" id="WP_204607895.1">
    <property type="nucleotide sequence ID" value="NZ_BAAAJX010000003.1"/>
</dbReference>
<keyword evidence="4" id="KW-1185">Reference proteome</keyword>
<keyword evidence="2" id="KW-0732">Signal</keyword>
<feature type="compositionally biased region" description="Pro residues" evidence="1">
    <location>
        <begin position="148"/>
        <end position="173"/>
    </location>
</feature>